<dbReference type="SUPFAM" id="SSF88697">
    <property type="entry name" value="PUA domain-like"/>
    <property type="match status" value="1"/>
</dbReference>
<dbReference type="PANTHER" id="PTHR12963">
    <property type="entry name" value="THYROID RECEPTOR INTERACTING PROTEIN RELATED"/>
    <property type="match status" value="1"/>
</dbReference>
<dbReference type="Proteomes" id="UP000325440">
    <property type="component" value="Unassembled WGS sequence"/>
</dbReference>
<evidence type="ECO:0000259" key="5">
    <source>
        <dbReference type="Pfam" id="PF23135"/>
    </source>
</evidence>
<evidence type="ECO:0000313" key="6">
    <source>
        <dbReference type="EMBL" id="VVC34702.1"/>
    </source>
</evidence>
<proteinExistence type="predicted"/>
<dbReference type="InterPro" id="IPR056994">
    <property type="entry name" value="TRI4_N"/>
</dbReference>
<dbReference type="Pfam" id="PF23135">
    <property type="entry name" value="TRI4_N"/>
    <property type="match status" value="1"/>
</dbReference>
<evidence type="ECO:0000256" key="1">
    <source>
        <dbReference type="SAM" id="MobiDB-lite"/>
    </source>
</evidence>
<dbReference type="Pfam" id="PF23134">
    <property type="entry name" value="TRIP4_3rd"/>
    <property type="match status" value="1"/>
</dbReference>
<evidence type="ECO:0000259" key="4">
    <source>
        <dbReference type="Pfam" id="PF23134"/>
    </source>
</evidence>
<dbReference type="Pfam" id="PF06221">
    <property type="entry name" value="zf-C2HC5"/>
    <property type="match status" value="1"/>
</dbReference>
<dbReference type="PANTHER" id="PTHR12963:SF4">
    <property type="entry name" value="ACTIVATING SIGNAL COINTEGRATOR 1"/>
    <property type="match status" value="1"/>
</dbReference>
<dbReference type="Gene3D" id="2.30.130.30">
    <property type="entry name" value="Hypothetical protein"/>
    <property type="match status" value="1"/>
</dbReference>
<feature type="domain" description="TRIP4/RQT4 C2HC5-type zinc finger" evidence="3">
    <location>
        <begin position="155"/>
        <end position="198"/>
    </location>
</feature>
<reference evidence="6 7" key="1">
    <citation type="submission" date="2019-08" db="EMBL/GenBank/DDBJ databases">
        <authorList>
            <person name="Alioto T."/>
            <person name="Alioto T."/>
            <person name="Gomez Garrido J."/>
        </authorList>
    </citation>
    <scope>NUCLEOTIDE SEQUENCE [LARGE SCALE GENOMIC DNA]</scope>
</reference>
<protein>
    <submittedName>
        <fullName evidence="6">Zinc finger, C2HC5-type,Zinc finger, RING/FYVE/PHD-type,ASCH domain,PUA-like domain</fullName>
    </submittedName>
</protein>
<dbReference type="InterPro" id="IPR009349">
    <property type="entry name" value="TRIP4/RQT4_C2HC5_Znf"/>
</dbReference>
<dbReference type="InterPro" id="IPR015947">
    <property type="entry name" value="PUA-like_sf"/>
</dbReference>
<dbReference type="FunFam" id="2.30.130.30:FF:000006">
    <property type="entry name" value="Putative_zinc_finger_motif_-_C2HC5-type /ASCH_domain_containing_protein_-_putative"/>
    <property type="match status" value="1"/>
</dbReference>
<accession>A0A5E4MV23</accession>
<dbReference type="GO" id="GO:0005634">
    <property type="term" value="C:nucleus"/>
    <property type="evidence" value="ECO:0007669"/>
    <property type="project" value="InterPro"/>
</dbReference>
<dbReference type="InterPro" id="IPR007374">
    <property type="entry name" value="ASCH_domain"/>
</dbReference>
<gene>
    <name evidence="6" type="ORF">CINCED_3A025265</name>
</gene>
<dbReference type="GO" id="GO:0072344">
    <property type="term" value="P:rescue of stalled ribosome"/>
    <property type="evidence" value="ECO:0007669"/>
    <property type="project" value="InterPro"/>
</dbReference>
<feature type="compositionally biased region" description="Polar residues" evidence="1">
    <location>
        <begin position="69"/>
        <end position="78"/>
    </location>
</feature>
<name>A0A5E4MV23_9HEMI</name>
<dbReference type="Pfam" id="PF04266">
    <property type="entry name" value="ASCH"/>
    <property type="match status" value="1"/>
</dbReference>
<dbReference type="EMBL" id="CABPRJ010001009">
    <property type="protein sequence ID" value="VVC34702.1"/>
    <property type="molecule type" value="Genomic_DNA"/>
</dbReference>
<feature type="domain" description="Activating signal cointegrator 1 third" evidence="4">
    <location>
        <begin position="252"/>
        <end position="303"/>
    </location>
</feature>
<keyword evidence="7" id="KW-1185">Reference proteome</keyword>
<evidence type="ECO:0000259" key="2">
    <source>
        <dbReference type="Pfam" id="PF04266"/>
    </source>
</evidence>
<evidence type="ECO:0000259" key="3">
    <source>
        <dbReference type="Pfam" id="PF06221"/>
    </source>
</evidence>
<dbReference type="InterPro" id="IPR056993">
    <property type="entry name" value="TRIP4_3rd_dom"/>
</dbReference>
<dbReference type="OrthoDB" id="338816at2759"/>
<dbReference type="GO" id="GO:0008270">
    <property type="term" value="F:zinc ion binding"/>
    <property type="evidence" value="ECO:0007669"/>
    <property type="project" value="InterPro"/>
</dbReference>
<dbReference type="GO" id="GO:0180022">
    <property type="term" value="C:RQC-trigger complex"/>
    <property type="evidence" value="ECO:0007669"/>
    <property type="project" value="InterPro"/>
</dbReference>
<organism evidence="6 7">
    <name type="scientific">Cinara cedri</name>
    <dbReference type="NCBI Taxonomy" id="506608"/>
    <lineage>
        <taxon>Eukaryota</taxon>
        <taxon>Metazoa</taxon>
        <taxon>Ecdysozoa</taxon>
        <taxon>Arthropoda</taxon>
        <taxon>Hexapoda</taxon>
        <taxon>Insecta</taxon>
        <taxon>Pterygota</taxon>
        <taxon>Neoptera</taxon>
        <taxon>Paraneoptera</taxon>
        <taxon>Hemiptera</taxon>
        <taxon>Sternorrhyncha</taxon>
        <taxon>Aphidomorpha</taxon>
        <taxon>Aphidoidea</taxon>
        <taxon>Aphididae</taxon>
        <taxon>Lachninae</taxon>
        <taxon>Cinara</taxon>
    </lineage>
</organism>
<feature type="compositionally biased region" description="Basic residues" evidence="1">
    <location>
        <begin position="84"/>
        <end position="95"/>
    </location>
</feature>
<evidence type="ECO:0000313" key="7">
    <source>
        <dbReference type="Proteomes" id="UP000325440"/>
    </source>
</evidence>
<dbReference type="CDD" id="cd06554">
    <property type="entry name" value="ASCH_ASC-1_like"/>
    <property type="match status" value="1"/>
</dbReference>
<sequence length="524" mass="60533">MNKQEVIQWICDKLTIILQFEVQKNMAEYILSMQSERQLDEYCNSLLDIKSPVHRKFLSELKKLYKSLNQKPASANGSNTDKNNKKKTKTQKKKIATTTDTKEIDKKQNKEVITTIEATDTDKIEKKVKSKQKKYVNIFSDEGQNCQEVFLKGRHKCNCEASKHGLINNCLKCGRIVCKQEGSGACVVCGELVCSNDELFILSYKNSESRKLHKKLSRLTINDTTNDKALEHRNTLLEFDRTSAKRTTVIDDQMDYYSANNGWLSSKQREQLKAKGEELHEKKHGSKKTKKITIDFAGRQAYEAEESDNDIDLIPDNEETLPTINNEHLNNPLIGINIKFDENALQKIERHNVDLINQHAQFNLGFNRVQDLELMLMTDLGLCLSMHQPYASLLLLNIKSHEGRTWFTPHRGRLWIASTAQKPNEEDIKRMETFYKHLKGENLEFPNRYPIGCLMGCVNVVDCLSQEEYITQYPQGEVESPFIFICKNPIMMTNHFPIKGQHKIFKLDEKIHYAAQKCLLKEMC</sequence>
<feature type="region of interest" description="Disordered" evidence="1">
    <location>
        <begin position="69"/>
        <end position="100"/>
    </location>
</feature>
<dbReference type="AlphaFoldDB" id="A0A5E4MV23"/>
<feature type="domain" description="Activating signal cointegrator 1 N-terminal" evidence="5">
    <location>
        <begin position="7"/>
        <end position="63"/>
    </location>
</feature>
<feature type="domain" description="ASCH" evidence="2">
    <location>
        <begin position="384"/>
        <end position="466"/>
    </location>
</feature>
<dbReference type="InterPro" id="IPR039128">
    <property type="entry name" value="TRIP4-like"/>
</dbReference>